<dbReference type="RefSeq" id="WP_109888519.1">
    <property type="nucleotide sequence ID" value="NZ_CP029550.1"/>
</dbReference>
<gene>
    <name evidence="2" type="ORF">DK389_07440</name>
</gene>
<evidence type="ECO:0000313" key="2">
    <source>
        <dbReference type="EMBL" id="AWN40403.1"/>
    </source>
</evidence>
<evidence type="ECO:0000256" key="1">
    <source>
        <dbReference type="SAM" id="SignalP"/>
    </source>
</evidence>
<organism evidence="2 3">
    <name type="scientific">Methylobacterium durans</name>
    <dbReference type="NCBI Taxonomy" id="2202825"/>
    <lineage>
        <taxon>Bacteria</taxon>
        <taxon>Pseudomonadati</taxon>
        <taxon>Pseudomonadota</taxon>
        <taxon>Alphaproteobacteria</taxon>
        <taxon>Hyphomicrobiales</taxon>
        <taxon>Methylobacteriaceae</taxon>
        <taxon>Methylobacterium</taxon>
    </lineage>
</organism>
<name>A0A2U8W2S9_9HYPH</name>
<sequence length="201" mass="21110">MRSILSALVLLGLSAAPALADPDEDFGTRYRGTVETREGDVLTLRLRAGGTAAIRMNDTTRLLTAAPATVRDIKPESYVSALSLPECGTARRAEAVTIHAPDLRGWFSGHRSWDTMPDAALTGGWIGDLSGDDPRRVVLNYEGGTKTVTVAADTKATQITRGEKALLTAGAEVTAFVAPDEAGKPVAEIIAVGRRGAVPSL</sequence>
<dbReference type="EMBL" id="CP029550">
    <property type="protein sequence ID" value="AWN40403.1"/>
    <property type="molecule type" value="Genomic_DNA"/>
</dbReference>
<protein>
    <recommendedName>
        <fullName evidence="4">DUF5666 domain-containing protein</fullName>
    </recommendedName>
</protein>
<dbReference type="OrthoDB" id="9799947at2"/>
<feature type="chain" id="PRO_5016145389" description="DUF5666 domain-containing protein" evidence="1">
    <location>
        <begin position="21"/>
        <end position="201"/>
    </location>
</feature>
<feature type="signal peptide" evidence="1">
    <location>
        <begin position="1"/>
        <end position="20"/>
    </location>
</feature>
<keyword evidence="3" id="KW-1185">Reference proteome</keyword>
<dbReference type="AlphaFoldDB" id="A0A2U8W2S9"/>
<dbReference type="Proteomes" id="UP000245926">
    <property type="component" value="Chromosome"/>
</dbReference>
<evidence type="ECO:0000313" key="3">
    <source>
        <dbReference type="Proteomes" id="UP000245926"/>
    </source>
</evidence>
<keyword evidence="1" id="KW-0732">Signal</keyword>
<proteinExistence type="predicted"/>
<dbReference type="KEGG" id="mets:DK389_07440"/>
<accession>A0A2U8W2S9</accession>
<reference evidence="3" key="1">
    <citation type="submission" date="2018-05" db="EMBL/GenBank/DDBJ databases">
        <title>Complete Genome Sequence of Methylobacterium sp. 17SD2-17.</title>
        <authorList>
            <person name="Srinivasan S."/>
        </authorList>
    </citation>
    <scope>NUCLEOTIDE SEQUENCE [LARGE SCALE GENOMIC DNA]</scope>
    <source>
        <strain evidence="3">17SD2-17</strain>
    </source>
</reference>
<evidence type="ECO:0008006" key="4">
    <source>
        <dbReference type="Google" id="ProtNLM"/>
    </source>
</evidence>